<accession>A0ABP9ID05</accession>
<evidence type="ECO:0000313" key="2">
    <source>
        <dbReference type="EMBL" id="GAA4993402.1"/>
    </source>
</evidence>
<name>A0ABP9ID05_9ACTN</name>
<dbReference type="SUPFAM" id="SSF89155">
    <property type="entry name" value="TorD-like"/>
    <property type="match status" value="1"/>
</dbReference>
<evidence type="ECO:0000256" key="1">
    <source>
        <dbReference type="ARBA" id="ARBA00023063"/>
    </source>
</evidence>
<keyword evidence="1" id="KW-0534">Nitrate assimilation</keyword>
<keyword evidence="3" id="KW-1185">Reference proteome</keyword>
<organism evidence="2 3">
    <name type="scientific">Yinghuangia aomiensis</name>
    <dbReference type="NCBI Taxonomy" id="676205"/>
    <lineage>
        <taxon>Bacteria</taxon>
        <taxon>Bacillati</taxon>
        <taxon>Actinomycetota</taxon>
        <taxon>Actinomycetes</taxon>
        <taxon>Kitasatosporales</taxon>
        <taxon>Streptomycetaceae</taxon>
        <taxon>Yinghuangia</taxon>
    </lineage>
</organism>
<dbReference type="NCBIfam" id="TIGR00684">
    <property type="entry name" value="narJ"/>
    <property type="match status" value="1"/>
</dbReference>
<evidence type="ECO:0000313" key="3">
    <source>
        <dbReference type="Proteomes" id="UP001500466"/>
    </source>
</evidence>
<dbReference type="PANTHER" id="PTHR43680">
    <property type="entry name" value="NITRATE REDUCTASE MOLYBDENUM COFACTOR ASSEMBLY CHAPERONE"/>
    <property type="match status" value="1"/>
</dbReference>
<dbReference type="EMBL" id="BAABHS010000049">
    <property type="protein sequence ID" value="GAA4993402.1"/>
    <property type="molecule type" value="Genomic_DNA"/>
</dbReference>
<dbReference type="Gene3D" id="1.10.3480.10">
    <property type="entry name" value="TorD-like"/>
    <property type="match status" value="1"/>
</dbReference>
<proteinExistence type="predicted"/>
<comment type="caution">
    <text evidence="2">The sequence shown here is derived from an EMBL/GenBank/DDBJ whole genome shotgun (WGS) entry which is preliminary data.</text>
</comment>
<dbReference type="PANTHER" id="PTHR43680:SF2">
    <property type="entry name" value="NITRATE REDUCTASE MOLYBDENUM COFACTOR ASSEMBLY CHAPERONE NARJ"/>
    <property type="match status" value="1"/>
</dbReference>
<gene>
    <name evidence="2" type="ORF">GCM10023205_77580</name>
</gene>
<dbReference type="Pfam" id="PF02613">
    <property type="entry name" value="Nitrate_red_del"/>
    <property type="match status" value="1"/>
</dbReference>
<dbReference type="InterPro" id="IPR003765">
    <property type="entry name" value="NO3_reductase_chaperone_NarJ"/>
</dbReference>
<dbReference type="Proteomes" id="UP001500466">
    <property type="component" value="Unassembled WGS sequence"/>
</dbReference>
<evidence type="ECO:0008006" key="4">
    <source>
        <dbReference type="Google" id="ProtNLM"/>
    </source>
</evidence>
<sequence>MSGLLPHADRVLCQAAARCLAYPDEAFAAELPLVSSALDATGRGGATLRPFVDHAVSTPVGDLAAHYVDVFDFKNRHCLYLSWWTDGDTRRRGTSLVRFKEAYRAHGLEPTGEDLPDFLPVVLEFAAATGSDALLREHRAGLELLRIALAEHGTPYAHVVAAVCAVLPGPSPRDRAEARALARSGPAREEVGLAGYAERPYGHLDLLPIVGADGSGGH</sequence>
<protein>
    <recommendedName>
        <fullName evidence="4">Respiratory nitrate reductase chaperone NarJ</fullName>
    </recommendedName>
</protein>
<dbReference type="InterPro" id="IPR036411">
    <property type="entry name" value="TorD-like_sf"/>
</dbReference>
<dbReference type="RefSeq" id="WP_345680570.1">
    <property type="nucleotide sequence ID" value="NZ_BAABHS010000049.1"/>
</dbReference>
<dbReference type="InterPro" id="IPR020945">
    <property type="entry name" value="DMSO/NO3_reduct_chaperone"/>
</dbReference>
<reference evidence="3" key="1">
    <citation type="journal article" date="2019" name="Int. J. Syst. Evol. Microbiol.">
        <title>The Global Catalogue of Microorganisms (GCM) 10K type strain sequencing project: providing services to taxonomists for standard genome sequencing and annotation.</title>
        <authorList>
            <consortium name="The Broad Institute Genomics Platform"/>
            <consortium name="The Broad Institute Genome Sequencing Center for Infectious Disease"/>
            <person name="Wu L."/>
            <person name="Ma J."/>
        </authorList>
    </citation>
    <scope>NUCLEOTIDE SEQUENCE [LARGE SCALE GENOMIC DNA]</scope>
    <source>
        <strain evidence="3">JCM 17986</strain>
    </source>
</reference>